<dbReference type="Proteomes" id="UP000077266">
    <property type="component" value="Unassembled WGS sequence"/>
</dbReference>
<dbReference type="AlphaFoldDB" id="A0A165CVJ6"/>
<evidence type="ECO:0000256" key="1">
    <source>
        <dbReference type="ARBA" id="ARBA00023002"/>
    </source>
</evidence>
<proteinExistence type="predicted"/>
<feature type="domain" description="Enoyl reductase (ER)" evidence="2">
    <location>
        <begin position="19"/>
        <end position="337"/>
    </location>
</feature>
<dbReference type="PANTHER" id="PTHR43205">
    <property type="entry name" value="PROSTAGLANDIN REDUCTASE"/>
    <property type="match status" value="1"/>
</dbReference>
<keyword evidence="1" id="KW-0560">Oxidoreductase</keyword>
<dbReference type="SUPFAM" id="SSF51735">
    <property type="entry name" value="NAD(P)-binding Rossmann-fold domains"/>
    <property type="match status" value="1"/>
</dbReference>
<dbReference type="Pfam" id="PF00107">
    <property type="entry name" value="ADH_zinc_N"/>
    <property type="match status" value="1"/>
</dbReference>
<dbReference type="InterPro" id="IPR011032">
    <property type="entry name" value="GroES-like_sf"/>
</dbReference>
<evidence type="ECO:0000259" key="2">
    <source>
        <dbReference type="SMART" id="SM00829"/>
    </source>
</evidence>
<dbReference type="InParanoid" id="A0A165CVJ6"/>
<dbReference type="Gene3D" id="3.90.180.10">
    <property type="entry name" value="Medium-chain alcohol dehydrogenases, catalytic domain"/>
    <property type="match status" value="1"/>
</dbReference>
<dbReference type="Pfam" id="PF16884">
    <property type="entry name" value="ADH_N_2"/>
    <property type="match status" value="1"/>
</dbReference>
<dbReference type="InterPro" id="IPR036291">
    <property type="entry name" value="NAD(P)-bd_dom_sf"/>
</dbReference>
<dbReference type="STRING" id="1314781.A0A165CVJ6"/>
<reference evidence="3 4" key="1">
    <citation type="journal article" date="2016" name="Mol. Biol. Evol.">
        <title>Comparative Genomics of Early-Diverging Mushroom-Forming Fungi Provides Insights into the Origins of Lignocellulose Decay Capabilities.</title>
        <authorList>
            <person name="Nagy L.G."/>
            <person name="Riley R."/>
            <person name="Tritt A."/>
            <person name="Adam C."/>
            <person name="Daum C."/>
            <person name="Floudas D."/>
            <person name="Sun H."/>
            <person name="Yadav J.S."/>
            <person name="Pangilinan J."/>
            <person name="Larsson K.H."/>
            <person name="Matsuura K."/>
            <person name="Barry K."/>
            <person name="Labutti K."/>
            <person name="Kuo R."/>
            <person name="Ohm R.A."/>
            <person name="Bhattacharya S.S."/>
            <person name="Shirouzu T."/>
            <person name="Yoshinaga Y."/>
            <person name="Martin F.M."/>
            <person name="Grigoriev I.V."/>
            <person name="Hibbett D.S."/>
        </authorList>
    </citation>
    <scope>NUCLEOTIDE SEQUENCE [LARGE SCALE GENOMIC DNA]</scope>
    <source>
        <strain evidence="3 4">HHB12029</strain>
    </source>
</reference>
<evidence type="ECO:0000313" key="3">
    <source>
        <dbReference type="EMBL" id="KZV83217.1"/>
    </source>
</evidence>
<name>A0A165CVJ6_EXIGL</name>
<dbReference type="InterPro" id="IPR020843">
    <property type="entry name" value="ER"/>
</dbReference>
<protein>
    <submittedName>
        <fullName evidence="3">NAD(P)-binding protein</fullName>
    </submittedName>
</protein>
<dbReference type="OrthoDB" id="809632at2759"/>
<accession>A0A165CVJ6</accession>
<dbReference type="FunFam" id="3.40.50.720:FF:000121">
    <property type="entry name" value="Prostaglandin reductase 2"/>
    <property type="match status" value="1"/>
</dbReference>
<dbReference type="InterPro" id="IPR013149">
    <property type="entry name" value="ADH-like_C"/>
</dbReference>
<dbReference type="Gene3D" id="3.40.50.720">
    <property type="entry name" value="NAD(P)-binding Rossmann-like Domain"/>
    <property type="match status" value="1"/>
</dbReference>
<dbReference type="InterPro" id="IPR041694">
    <property type="entry name" value="ADH_N_2"/>
</dbReference>
<keyword evidence="4" id="KW-1185">Reference proteome</keyword>
<dbReference type="InterPro" id="IPR045010">
    <property type="entry name" value="MDR_fam"/>
</dbReference>
<dbReference type="SMART" id="SM00829">
    <property type="entry name" value="PKS_ER"/>
    <property type="match status" value="1"/>
</dbReference>
<dbReference type="GO" id="GO:0016628">
    <property type="term" value="F:oxidoreductase activity, acting on the CH-CH group of donors, NAD or NADP as acceptor"/>
    <property type="evidence" value="ECO:0007669"/>
    <property type="project" value="InterPro"/>
</dbReference>
<dbReference type="CDD" id="cd05288">
    <property type="entry name" value="PGDH"/>
    <property type="match status" value="1"/>
</dbReference>
<evidence type="ECO:0000313" key="4">
    <source>
        <dbReference type="Proteomes" id="UP000077266"/>
    </source>
</evidence>
<gene>
    <name evidence="3" type="ORF">EXIGLDRAFT_656350</name>
</gene>
<sequence>MSLPTTYTRIIFAERPVGDIVPHKAFRIEPEHKVADLEPGEKQVLVAVDYLSLDPAMRSWLREKKTYREPIQIGATMDAGGLGTVVKTGKDSKWKVGQTVKGSFGWTEYAQMNDEAVALVEVPQGGELLDFLGPFGPTGMTAYFGLFDIGKPKPGDTLVVSGAAGATGSFVCQLGVLKGLKVYAIAGSDEKVQWLEKELGVTKAFNYKNKDFYDQLKEHMGTFDVYFDNVGGEILEFMLTRMNLYARIVICGGISDYNNPNPSGIKGHLNLISSRALMQGFLVFDYASKFGPAIAEMQQWLSEGKLKSKFHVVHGVKSAPEALPLLFTGGNTGKLVVKVSNI</sequence>
<organism evidence="3 4">
    <name type="scientific">Exidia glandulosa HHB12029</name>
    <dbReference type="NCBI Taxonomy" id="1314781"/>
    <lineage>
        <taxon>Eukaryota</taxon>
        <taxon>Fungi</taxon>
        <taxon>Dikarya</taxon>
        <taxon>Basidiomycota</taxon>
        <taxon>Agaricomycotina</taxon>
        <taxon>Agaricomycetes</taxon>
        <taxon>Auriculariales</taxon>
        <taxon>Exidiaceae</taxon>
        <taxon>Exidia</taxon>
    </lineage>
</organism>
<dbReference type="EMBL" id="KV426283">
    <property type="protein sequence ID" value="KZV83217.1"/>
    <property type="molecule type" value="Genomic_DNA"/>
</dbReference>
<dbReference type="SUPFAM" id="SSF50129">
    <property type="entry name" value="GroES-like"/>
    <property type="match status" value="1"/>
</dbReference>
<dbReference type="PANTHER" id="PTHR43205:SF42">
    <property type="entry name" value="ALCOHOL DEHYDROGENASE, ZINC-CONTAINING (AFU_ORTHOLOGUE AFUA_7G04530)"/>
    <property type="match status" value="1"/>
</dbReference>